<evidence type="ECO:0000256" key="1">
    <source>
        <dbReference type="ARBA" id="ARBA00004496"/>
    </source>
</evidence>
<evidence type="ECO:0000259" key="5">
    <source>
        <dbReference type="PROSITE" id="PS50887"/>
    </source>
</evidence>
<name>A0A4R3LHD4_9GAMM</name>
<dbReference type="Pfam" id="PF00027">
    <property type="entry name" value="cNMP_binding"/>
    <property type="match status" value="1"/>
</dbReference>
<feature type="domain" description="GGDEF" evidence="5">
    <location>
        <begin position="211"/>
        <end position="340"/>
    </location>
</feature>
<dbReference type="PANTHER" id="PTHR45138:SF9">
    <property type="entry name" value="DIGUANYLATE CYCLASE DGCM-RELATED"/>
    <property type="match status" value="1"/>
</dbReference>
<evidence type="ECO:0000259" key="4">
    <source>
        <dbReference type="PROSITE" id="PS50042"/>
    </source>
</evidence>
<feature type="domain" description="Cyclic nucleotide-binding" evidence="4">
    <location>
        <begin position="25"/>
        <end position="125"/>
    </location>
</feature>
<dbReference type="GO" id="GO:0052621">
    <property type="term" value="F:diguanylate cyclase activity"/>
    <property type="evidence" value="ECO:0007669"/>
    <property type="project" value="UniProtKB-EC"/>
</dbReference>
<dbReference type="InterPro" id="IPR043128">
    <property type="entry name" value="Rev_trsase/Diguanyl_cyclase"/>
</dbReference>
<dbReference type="Gene3D" id="3.30.70.270">
    <property type="match status" value="1"/>
</dbReference>
<dbReference type="InterPro" id="IPR000595">
    <property type="entry name" value="cNMP-bd_dom"/>
</dbReference>
<dbReference type="Gene3D" id="2.60.120.10">
    <property type="entry name" value="Jelly Rolls"/>
    <property type="match status" value="1"/>
</dbReference>
<dbReference type="CDD" id="cd01949">
    <property type="entry name" value="GGDEF"/>
    <property type="match status" value="1"/>
</dbReference>
<evidence type="ECO:0000256" key="3">
    <source>
        <dbReference type="ARBA" id="ARBA00034247"/>
    </source>
</evidence>
<keyword evidence="7" id="KW-1185">Reference proteome</keyword>
<dbReference type="InterPro" id="IPR014710">
    <property type="entry name" value="RmlC-like_jellyroll"/>
</dbReference>
<gene>
    <name evidence="6" type="ORF">EDC25_107112</name>
</gene>
<dbReference type="InterPro" id="IPR050469">
    <property type="entry name" value="Diguanylate_Cyclase"/>
</dbReference>
<dbReference type="AlphaFoldDB" id="A0A4R3LHD4"/>
<dbReference type="InterPro" id="IPR000160">
    <property type="entry name" value="GGDEF_dom"/>
</dbReference>
<dbReference type="RefSeq" id="WP_132577348.1">
    <property type="nucleotide sequence ID" value="NZ_JBHLWF010000032.1"/>
</dbReference>
<protein>
    <recommendedName>
        <fullName evidence="2">diguanylate cyclase</fullName>
        <ecNumber evidence="2">2.7.7.65</ecNumber>
    </recommendedName>
</protein>
<dbReference type="GO" id="GO:0005886">
    <property type="term" value="C:plasma membrane"/>
    <property type="evidence" value="ECO:0007669"/>
    <property type="project" value="TreeGrafter"/>
</dbReference>
<dbReference type="Pfam" id="PF00990">
    <property type="entry name" value="GGDEF"/>
    <property type="match status" value="1"/>
</dbReference>
<dbReference type="NCBIfam" id="TIGR00254">
    <property type="entry name" value="GGDEF"/>
    <property type="match status" value="1"/>
</dbReference>
<organism evidence="6 7">
    <name type="scientific">Pseudofulvimonas gallinarii</name>
    <dbReference type="NCBI Taxonomy" id="634155"/>
    <lineage>
        <taxon>Bacteria</taxon>
        <taxon>Pseudomonadati</taxon>
        <taxon>Pseudomonadota</taxon>
        <taxon>Gammaproteobacteria</taxon>
        <taxon>Lysobacterales</taxon>
        <taxon>Rhodanobacteraceae</taxon>
        <taxon>Pseudofulvimonas</taxon>
    </lineage>
</organism>
<comment type="catalytic activity">
    <reaction evidence="3">
        <text>2 GTP = 3',3'-c-di-GMP + 2 diphosphate</text>
        <dbReference type="Rhea" id="RHEA:24898"/>
        <dbReference type="ChEBI" id="CHEBI:33019"/>
        <dbReference type="ChEBI" id="CHEBI:37565"/>
        <dbReference type="ChEBI" id="CHEBI:58805"/>
        <dbReference type="EC" id="2.7.7.65"/>
    </reaction>
</comment>
<dbReference type="SMART" id="SM00100">
    <property type="entry name" value="cNMP"/>
    <property type="match status" value="1"/>
</dbReference>
<dbReference type="PROSITE" id="PS50042">
    <property type="entry name" value="CNMP_BINDING_3"/>
    <property type="match status" value="1"/>
</dbReference>
<dbReference type="EMBL" id="SMAF01000007">
    <property type="protein sequence ID" value="TCS98915.1"/>
    <property type="molecule type" value="Genomic_DNA"/>
</dbReference>
<reference evidence="6 7" key="1">
    <citation type="submission" date="2019-03" db="EMBL/GenBank/DDBJ databases">
        <title>Genomic Encyclopedia of Type Strains, Phase IV (KMG-IV): sequencing the most valuable type-strain genomes for metagenomic binning, comparative biology and taxonomic classification.</title>
        <authorList>
            <person name="Goeker M."/>
        </authorList>
    </citation>
    <scope>NUCLEOTIDE SEQUENCE [LARGE SCALE GENOMIC DNA]</scope>
    <source>
        <strain evidence="6 7">DSM 21944</strain>
    </source>
</reference>
<evidence type="ECO:0000256" key="2">
    <source>
        <dbReference type="ARBA" id="ARBA00012528"/>
    </source>
</evidence>
<dbReference type="GO" id="GO:1902201">
    <property type="term" value="P:negative regulation of bacterial-type flagellum-dependent cell motility"/>
    <property type="evidence" value="ECO:0007669"/>
    <property type="project" value="TreeGrafter"/>
</dbReference>
<accession>A0A4R3LHD4</accession>
<comment type="caution">
    <text evidence="6">The sequence shown here is derived from an EMBL/GenBank/DDBJ whole genome shotgun (WGS) entry which is preliminary data.</text>
</comment>
<sequence>MNQPMPSPGTSLPLSGLAPVKPIQLPRQLSEAEFGMFAQLGQRRVVRAGEIVFQRGEFGRSMFVIESGRVQLEFGDGRPDKLIGAREFFGELTLFIGNHARVAKATVVIDATLHLIEHEAFETLLHAHPVVMAGFMRRSFAYLVSSEQQLIANLKRRNEDLLVTLDSLRRTEAELGTVQRLVQTDELTGLCNRRGLYMFLETLERRRLPGTDMALLLIDVDNFKQINDTCGHLVGDQVLRAIAGTVQEAGAPCDLPCRLGGDEFALIAQVRTRDDIALRARQILNGVQALHLPGCEQVRVSIGGAICDADNDWAHWYSHADVALYEVKAAGGDSWRLLTP</sequence>
<dbReference type="InterPro" id="IPR018490">
    <property type="entry name" value="cNMP-bd_dom_sf"/>
</dbReference>
<dbReference type="EC" id="2.7.7.65" evidence="2"/>
<proteinExistence type="predicted"/>
<dbReference type="GO" id="GO:0043709">
    <property type="term" value="P:cell adhesion involved in single-species biofilm formation"/>
    <property type="evidence" value="ECO:0007669"/>
    <property type="project" value="TreeGrafter"/>
</dbReference>
<dbReference type="SUPFAM" id="SSF51206">
    <property type="entry name" value="cAMP-binding domain-like"/>
    <property type="match status" value="1"/>
</dbReference>
<dbReference type="SUPFAM" id="SSF55073">
    <property type="entry name" value="Nucleotide cyclase"/>
    <property type="match status" value="1"/>
</dbReference>
<dbReference type="PANTHER" id="PTHR45138">
    <property type="entry name" value="REGULATORY COMPONENTS OF SENSORY TRANSDUCTION SYSTEM"/>
    <property type="match status" value="1"/>
</dbReference>
<dbReference type="GO" id="GO:0005737">
    <property type="term" value="C:cytoplasm"/>
    <property type="evidence" value="ECO:0007669"/>
    <property type="project" value="UniProtKB-SubCell"/>
</dbReference>
<dbReference type="SMART" id="SM00267">
    <property type="entry name" value="GGDEF"/>
    <property type="match status" value="1"/>
</dbReference>
<comment type="subcellular location">
    <subcellularLocation>
        <location evidence="1">Cytoplasm</location>
    </subcellularLocation>
</comment>
<dbReference type="InterPro" id="IPR029787">
    <property type="entry name" value="Nucleotide_cyclase"/>
</dbReference>
<evidence type="ECO:0000313" key="7">
    <source>
        <dbReference type="Proteomes" id="UP000294599"/>
    </source>
</evidence>
<dbReference type="Proteomes" id="UP000294599">
    <property type="component" value="Unassembled WGS sequence"/>
</dbReference>
<dbReference type="OrthoDB" id="9803824at2"/>
<evidence type="ECO:0000313" key="6">
    <source>
        <dbReference type="EMBL" id="TCS98915.1"/>
    </source>
</evidence>
<dbReference type="CDD" id="cd00038">
    <property type="entry name" value="CAP_ED"/>
    <property type="match status" value="1"/>
</dbReference>
<dbReference type="PROSITE" id="PS50887">
    <property type="entry name" value="GGDEF"/>
    <property type="match status" value="1"/>
</dbReference>